<evidence type="ECO:0000313" key="10">
    <source>
        <dbReference type="Proteomes" id="UP001500552"/>
    </source>
</evidence>
<dbReference type="RefSeq" id="WP_345162982.1">
    <property type="nucleotide sequence ID" value="NZ_BAABHC010000039.1"/>
</dbReference>
<feature type="transmembrane region" description="Helical" evidence="8">
    <location>
        <begin position="476"/>
        <end position="497"/>
    </location>
</feature>
<comment type="similarity">
    <text evidence="2 7">Belongs to the sodium:solute symporter (SSF) (TC 2.A.21) family.</text>
</comment>
<feature type="transmembrane region" description="Helical" evidence="8">
    <location>
        <begin position="77"/>
        <end position="95"/>
    </location>
</feature>
<gene>
    <name evidence="9" type="ORF">GCM10023188_46320</name>
</gene>
<dbReference type="InterPro" id="IPR019899">
    <property type="entry name" value="Na/solute_symporter_VC_2705"/>
</dbReference>
<comment type="caution">
    <text evidence="9">The sequence shown here is derived from an EMBL/GenBank/DDBJ whole genome shotgun (WGS) entry which is preliminary data.</text>
</comment>
<dbReference type="Gene3D" id="1.20.1730.10">
    <property type="entry name" value="Sodium/glucose cotransporter"/>
    <property type="match status" value="1"/>
</dbReference>
<feature type="transmembrane region" description="Helical" evidence="8">
    <location>
        <begin position="444"/>
        <end position="464"/>
    </location>
</feature>
<evidence type="ECO:0000256" key="5">
    <source>
        <dbReference type="ARBA" id="ARBA00022989"/>
    </source>
</evidence>
<feature type="transmembrane region" description="Helical" evidence="8">
    <location>
        <begin position="6"/>
        <end position="24"/>
    </location>
</feature>
<organism evidence="9 10">
    <name type="scientific">Pontibacter saemangeumensis</name>
    <dbReference type="NCBI Taxonomy" id="1084525"/>
    <lineage>
        <taxon>Bacteria</taxon>
        <taxon>Pseudomonadati</taxon>
        <taxon>Bacteroidota</taxon>
        <taxon>Cytophagia</taxon>
        <taxon>Cytophagales</taxon>
        <taxon>Hymenobacteraceae</taxon>
        <taxon>Pontibacter</taxon>
    </lineage>
</organism>
<dbReference type="NCBIfam" id="TIGR03648">
    <property type="entry name" value="Na_symport_lg"/>
    <property type="match status" value="1"/>
</dbReference>
<dbReference type="EMBL" id="BAABHC010000039">
    <property type="protein sequence ID" value="GAA4444385.1"/>
    <property type="molecule type" value="Genomic_DNA"/>
</dbReference>
<keyword evidence="3" id="KW-0813">Transport</keyword>
<evidence type="ECO:0000256" key="8">
    <source>
        <dbReference type="SAM" id="Phobius"/>
    </source>
</evidence>
<feature type="transmembrane region" description="Helical" evidence="8">
    <location>
        <begin position="419"/>
        <end position="438"/>
    </location>
</feature>
<feature type="transmembrane region" description="Helical" evidence="8">
    <location>
        <begin position="372"/>
        <end position="398"/>
    </location>
</feature>
<protein>
    <submittedName>
        <fullName evidence="9">Cation acetate symporter</fullName>
    </submittedName>
</protein>
<dbReference type="InterPro" id="IPR038377">
    <property type="entry name" value="Na/Glc_symporter_sf"/>
</dbReference>
<evidence type="ECO:0000256" key="3">
    <source>
        <dbReference type="ARBA" id="ARBA00022448"/>
    </source>
</evidence>
<reference evidence="10" key="1">
    <citation type="journal article" date="2019" name="Int. J. Syst. Evol. Microbiol.">
        <title>The Global Catalogue of Microorganisms (GCM) 10K type strain sequencing project: providing services to taxonomists for standard genome sequencing and annotation.</title>
        <authorList>
            <consortium name="The Broad Institute Genomics Platform"/>
            <consortium name="The Broad Institute Genome Sequencing Center for Infectious Disease"/>
            <person name="Wu L."/>
            <person name="Ma J."/>
        </authorList>
    </citation>
    <scope>NUCLEOTIDE SEQUENCE [LARGE SCALE GENOMIC DNA]</scope>
    <source>
        <strain evidence="10">JCM 17926</strain>
    </source>
</reference>
<feature type="transmembrane region" description="Helical" evidence="8">
    <location>
        <begin position="116"/>
        <end position="134"/>
    </location>
</feature>
<keyword evidence="6 8" id="KW-0472">Membrane</keyword>
<dbReference type="Pfam" id="PF00474">
    <property type="entry name" value="SSF"/>
    <property type="match status" value="2"/>
</dbReference>
<dbReference type="InterPro" id="IPR050277">
    <property type="entry name" value="Sodium:Solute_Symporter"/>
</dbReference>
<evidence type="ECO:0000256" key="1">
    <source>
        <dbReference type="ARBA" id="ARBA00004141"/>
    </source>
</evidence>
<evidence type="ECO:0000256" key="2">
    <source>
        <dbReference type="ARBA" id="ARBA00006434"/>
    </source>
</evidence>
<evidence type="ECO:0000256" key="7">
    <source>
        <dbReference type="RuleBase" id="RU362091"/>
    </source>
</evidence>
<dbReference type="CDD" id="cd11480">
    <property type="entry name" value="SLC5sbd_u4"/>
    <property type="match status" value="1"/>
</dbReference>
<comment type="subcellular location">
    <subcellularLocation>
        <location evidence="1">Membrane</location>
        <topology evidence="1">Multi-pass membrane protein</topology>
    </subcellularLocation>
</comment>
<keyword evidence="4 8" id="KW-0812">Transmembrane</keyword>
<evidence type="ECO:0000313" key="9">
    <source>
        <dbReference type="EMBL" id="GAA4444385.1"/>
    </source>
</evidence>
<evidence type="ECO:0000256" key="6">
    <source>
        <dbReference type="ARBA" id="ARBA00023136"/>
    </source>
</evidence>
<feature type="transmembrane region" description="Helical" evidence="8">
    <location>
        <begin position="280"/>
        <end position="303"/>
    </location>
</feature>
<sequence length="563" mass="60201">MGILTWTYIMVGLSFALYIGIAIWSRAGSTKEFYVAGGGVSPLANGMATAADWMSAASFISMAGLISFMGYDGSVYLMGWTGGYVLLALLLAPYLRKFGKFTVPDFVGDRYYSRTARLVAVVCAIFVSFTYVAGQMRGVGIVFSRFLEVQIETGVIIGMIIVLFYAVLGGMKGITYTQVAQYCVLIFAYMVPAIFISLLLTGNPVPQLGLGSELETGGYLLDKLDGLLTELGFAAFTSGSKATIDVFCITAALMVGTAGLPHVIVRFFTVPRVRDARKSAGYALVFIAILYTTAPAIGAFGMYNMLQTTSNQPIADMPQWVSNWQKTGLIALDDKNGDGRIQYRKGPEQNELIIDKDIMVLANPEIAQLPNWVIALVGAGGLAAALSTAAGLLLVISTSISHDLLKKSFMPGISEKSELLAARAAAAVAVIIAGYFGINPPGFVAEVVAFAFGLAAASFFPVIIMGIFSKRMNREGAIAGMATGLIFTIAYISYFKFINPEANIPENWLFHVSPEGIGTLGMLLNFAVSFAISRFTPAPPLAVQELVEEIRVPRGASTEVVAH</sequence>
<feature type="transmembrane region" description="Helical" evidence="8">
    <location>
        <begin position="179"/>
        <end position="200"/>
    </location>
</feature>
<dbReference type="InterPro" id="IPR001734">
    <property type="entry name" value="Na/solute_symporter"/>
</dbReference>
<feature type="transmembrane region" description="Helical" evidence="8">
    <location>
        <begin position="146"/>
        <end position="167"/>
    </location>
</feature>
<keyword evidence="10" id="KW-1185">Reference proteome</keyword>
<proteinExistence type="inferred from homology"/>
<dbReference type="PROSITE" id="PS50283">
    <property type="entry name" value="NA_SOLUT_SYMP_3"/>
    <property type="match status" value="1"/>
</dbReference>
<name>A0ABP8M8I2_9BACT</name>
<feature type="transmembrane region" description="Helical" evidence="8">
    <location>
        <begin position="244"/>
        <end position="268"/>
    </location>
</feature>
<dbReference type="PANTHER" id="PTHR48086:SF5">
    <property type="entry name" value="NA(+):SOLUTE SYMPORTER (SSF FAMILY)"/>
    <property type="match status" value="1"/>
</dbReference>
<feature type="transmembrane region" description="Helical" evidence="8">
    <location>
        <begin position="517"/>
        <end position="536"/>
    </location>
</feature>
<accession>A0ABP8M8I2</accession>
<dbReference type="PANTHER" id="PTHR48086">
    <property type="entry name" value="SODIUM/PROLINE SYMPORTER-RELATED"/>
    <property type="match status" value="1"/>
</dbReference>
<evidence type="ECO:0000256" key="4">
    <source>
        <dbReference type="ARBA" id="ARBA00022692"/>
    </source>
</evidence>
<dbReference type="Proteomes" id="UP001500552">
    <property type="component" value="Unassembled WGS sequence"/>
</dbReference>
<keyword evidence="5 8" id="KW-1133">Transmembrane helix</keyword>